<evidence type="ECO:0000256" key="4">
    <source>
        <dbReference type="ARBA" id="ARBA00010617"/>
    </source>
</evidence>
<dbReference type="InterPro" id="IPR050364">
    <property type="entry name" value="Cytochrome_P450_fung"/>
</dbReference>
<dbReference type="PROSITE" id="PS00086">
    <property type="entry name" value="CYTOCHROME_P450"/>
    <property type="match status" value="1"/>
</dbReference>
<feature type="transmembrane region" description="Helical" evidence="16">
    <location>
        <begin position="12"/>
        <end position="34"/>
    </location>
</feature>
<reference evidence="17 18" key="1">
    <citation type="journal article" date="2018" name="Evol. Lett.">
        <title>Horizontal gene cluster transfer increased hallucinogenic mushroom diversity.</title>
        <authorList>
            <person name="Reynolds H.T."/>
            <person name="Vijayakumar V."/>
            <person name="Gluck-Thaler E."/>
            <person name="Korotkin H.B."/>
            <person name="Matheny P.B."/>
            <person name="Slot J.C."/>
        </authorList>
    </citation>
    <scope>NUCLEOTIDE SEQUENCE [LARGE SCALE GENOMIC DNA]</scope>
    <source>
        <strain evidence="17 18">2631</strain>
    </source>
</reference>
<keyword evidence="6 16" id="KW-0812">Transmembrane</keyword>
<feature type="binding site" description="axial binding residue" evidence="14">
    <location>
        <position position="449"/>
    </location>
    <ligand>
        <name>heme</name>
        <dbReference type="ChEBI" id="CHEBI:30413"/>
    </ligand>
    <ligandPart>
        <name>Fe</name>
        <dbReference type="ChEBI" id="CHEBI:18248"/>
    </ligandPart>
</feature>
<evidence type="ECO:0000256" key="8">
    <source>
        <dbReference type="ARBA" id="ARBA00022989"/>
    </source>
</evidence>
<evidence type="ECO:0000256" key="16">
    <source>
        <dbReference type="SAM" id="Phobius"/>
    </source>
</evidence>
<evidence type="ECO:0000256" key="1">
    <source>
        <dbReference type="ARBA" id="ARBA00001971"/>
    </source>
</evidence>
<comment type="similarity">
    <text evidence="4 15">Belongs to the cytochrome P450 family.</text>
</comment>
<dbReference type="OrthoDB" id="1470350at2759"/>
<keyword evidence="13" id="KW-0325">Glycoprotein</keyword>
<dbReference type="GO" id="GO:0020037">
    <property type="term" value="F:heme binding"/>
    <property type="evidence" value="ECO:0007669"/>
    <property type="project" value="InterPro"/>
</dbReference>
<dbReference type="InterPro" id="IPR001128">
    <property type="entry name" value="Cyt_P450"/>
</dbReference>
<dbReference type="PRINTS" id="PR00385">
    <property type="entry name" value="P450"/>
</dbReference>
<keyword evidence="9 15" id="KW-0560">Oxidoreductase</keyword>
<organism evidence="17 18">
    <name type="scientific">Psilocybe cyanescens</name>
    <dbReference type="NCBI Taxonomy" id="93625"/>
    <lineage>
        <taxon>Eukaryota</taxon>
        <taxon>Fungi</taxon>
        <taxon>Dikarya</taxon>
        <taxon>Basidiomycota</taxon>
        <taxon>Agaricomycotina</taxon>
        <taxon>Agaricomycetes</taxon>
        <taxon>Agaricomycetidae</taxon>
        <taxon>Agaricales</taxon>
        <taxon>Agaricineae</taxon>
        <taxon>Strophariaceae</taxon>
        <taxon>Psilocybe</taxon>
    </lineage>
</organism>
<evidence type="ECO:0000256" key="13">
    <source>
        <dbReference type="ARBA" id="ARBA00023180"/>
    </source>
</evidence>
<evidence type="ECO:0000256" key="15">
    <source>
        <dbReference type="RuleBase" id="RU000461"/>
    </source>
</evidence>
<dbReference type="InParanoid" id="A0A409WPJ3"/>
<dbReference type="Gene3D" id="1.10.630.10">
    <property type="entry name" value="Cytochrome P450"/>
    <property type="match status" value="1"/>
</dbReference>
<evidence type="ECO:0000313" key="17">
    <source>
        <dbReference type="EMBL" id="PPQ80417.1"/>
    </source>
</evidence>
<dbReference type="InterPro" id="IPR002401">
    <property type="entry name" value="Cyt_P450_E_grp-I"/>
</dbReference>
<evidence type="ECO:0008006" key="19">
    <source>
        <dbReference type="Google" id="ProtNLM"/>
    </source>
</evidence>
<accession>A0A409WPJ3</accession>
<evidence type="ECO:0000256" key="11">
    <source>
        <dbReference type="ARBA" id="ARBA00023033"/>
    </source>
</evidence>
<dbReference type="GO" id="GO:0016705">
    <property type="term" value="F:oxidoreductase activity, acting on paired donors, with incorporation or reduction of molecular oxygen"/>
    <property type="evidence" value="ECO:0007669"/>
    <property type="project" value="InterPro"/>
</dbReference>
<dbReference type="PRINTS" id="PR00463">
    <property type="entry name" value="EP450I"/>
</dbReference>
<dbReference type="InterPro" id="IPR036396">
    <property type="entry name" value="Cyt_P450_sf"/>
</dbReference>
<name>A0A409WPJ3_PSICY</name>
<comment type="cofactor">
    <cofactor evidence="1 14">
        <name>heme</name>
        <dbReference type="ChEBI" id="CHEBI:30413"/>
    </cofactor>
</comment>
<evidence type="ECO:0000256" key="6">
    <source>
        <dbReference type="ARBA" id="ARBA00022692"/>
    </source>
</evidence>
<dbReference type="GO" id="GO:0005506">
    <property type="term" value="F:iron ion binding"/>
    <property type="evidence" value="ECO:0007669"/>
    <property type="project" value="InterPro"/>
</dbReference>
<dbReference type="STRING" id="93625.A0A409WPJ3"/>
<evidence type="ECO:0000256" key="14">
    <source>
        <dbReference type="PIRSR" id="PIRSR602401-1"/>
    </source>
</evidence>
<keyword evidence="5 14" id="KW-0349">Heme</keyword>
<dbReference type="AlphaFoldDB" id="A0A409WPJ3"/>
<dbReference type="PANTHER" id="PTHR46300:SF2">
    <property type="entry name" value="CYTOCHROME P450 MONOOXYGENASE ALNH-RELATED"/>
    <property type="match status" value="1"/>
</dbReference>
<keyword evidence="11 15" id="KW-0503">Monooxygenase</keyword>
<dbReference type="EMBL" id="NHYD01003331">
    <property type="protein sequence ID" value="PPQ80417.1"/>
    <property type="molecule type" value="Genomic_DNA"/>
</dbReference>
<dbReference type="SUPFAM" id="SSF48264">
    <property type="entry name" value="Cytochrome P450"/>
    <property type="match status" value="1"/>
</dbReference>
<comment type="subcellular location">
    <subcellularLocation>
        <location evidence="2">Membrane</location>
        <topology evidence="2">Single-pass membrane protein</topology>
    </subcellularLocation>
</comment>
<evidence type="ECO:0000256" key="2">
    <source>
        <dbReference type="ARBA" id="ARBA00004167"/>
    </source>
</evidence>
<dbReference type="PANTHER" id="PTHR46300">
    <property type="entry name" value="P450, PUTATIVE (EUROFUNG)-RELATED-RELATED"/>
    <property type="match status" value="1"/>
</dbReference>
<protein>
    <recommendedName>
        <fullName evidence="19">Cytochrome P450</fullName>
    </recommendedName>
</protein>
<proteinExistence type="inferred from homology"/>
<evidence type="ECO:0000256" key="12">
    <source>
        <dbReference type="ARBA" id="ARBA00023136"/>
    </source>
</evidence>
<evidence type="ECO:0000256" key="10">
    <source>
        <dbReference type="ARBA" id="ARBA00023004"/>
    </source>
</evidence>
<evidence type="ECO:0000256" key="3">
    <source>
        <dbReference type="ARBA" id="ARBA00005179"/>
    </source>
</evidence>
<dbReference type="Pfam" id="PF00067">
    <property type="entry name" value="p450"/>
    <property type="match status" value="1"/>
</dbReference>
<dbReference type="GO" id="GO:0004497">
    <property type="term" value="F:monooxygenase activity"/>
    <property type="evidence" value="ECO:0007669"/>
    <property type="project" value="UniProtKB-KW"/>
</dbReference>
<keyword evidence="7 14" id="KW-0479">Metal-binding</keyword>
<keyword evidence="10 14" id="KW-0408">Iron</keyword>
<gene>
    <name evidence="17" type="ORF">CVT25_001725</name>
</gene>
<keyword evidence="8 16" id="KW-1133">Transmembrane helix</keyword>
<evidence type="ECO:0000256" key="5">
    <source>
        <dbReference type="ARBA" id="ARBA00022617"/>
    </source>
</evidence>
<keyword evidence="12 16" id="KW-0472">Membrane</keyword>
<dbReference type="InterPro" id="IPR017972">
    <property type="entry name" value="Cyt_P450_CS"/>
</dbReference>
<evidence type="ECO:0000256" key="7">
    <source>
        <dbReference type="ARBA" id="ARBA00022723"/>
    </source>
</evidence>
<comment type="caution">
    <text evidence="17">The sequence shown here is derived from an EMBL/GenBank/DDBJ whole genome shotgun (WGS) entry which is preliminary data.</text>
</comment>
<comment type="pathway">
    <text evidence="3">Secondary metabolite biosynthesis.</text>
</comment>
<keyword evidence="18" id="KW-1185">Reference proteome</keyword>
<dbReference type="GO" id="GO:0016020">
    <property type="term" value="C:membrane"/>
    <property type="evidence" value="ECO:0007669"/>
    <property type="project" value="UniProtKB-SubCell"/>
</dbReference>
<sequence length="519" mass="59028">MPAPEVLLVLKILATVLILVLAYFFSPVILRFLIVDKEGNRVPPGPPIRYAFLRKYAERALDGWAKQYGELFSIWMGSQLFVVVSEPTVAKDLLVANGAIFSSRKRYFMKNQVILKGRAITASEYGNRWRQHRRLAGLALNAKSMEGYAAMMDYESHILINSLYNEGLQGKLPMNPAHFAGRFALNNMLIMSFGIRTTSASDPLVSKALDLAMEFMDLTGPWSNCIDFFEILQYLPSKKRTRGQRLHDALIDVYGSMILDFKSRMLAGEEVPDCLVKTLLENQETEKLDWEDLCMLSAVFTLGGVHSTSGIIQWFLALIPSHPEVLHRAQNDLDQVVGRSRWPTFEDEANLPYVRAIIKEVQRVHAPFWFATPHCASQDFTYKGMYIPKGTVVLLNCYTLHHNEARYPDPFKFNPERYIDDKLSCSQSAKLSNVMDRDHWTFGAGRRICPGLPAAERELWLAISRLLWSFDFRALPDEPISLEEYDGLSGRTPIPFRLCLTPRFEGAGDIIDTVEEMVL</sequence>
<evidence type="ECO:0000313" key="18">
    <source>
        <dbReference type="Proteomes" id="UP000283269"/>
    </source>
</evidence>
<dbReference type="CDD" id="cd11065">
    <property type="entry name" value="CYP64-like"/>
    <property type="match status" value="1"/>
</dbReference>
<evidence type="ECO:0000256" key="9">
    <source>
        <dbReference type="ARBA" id="ARBA00023002"/>
    </source>
</evidence>
<dbReference type="Proteomes" id="UP000283269">
    <property type="component" value="Unassembled WGS sequence"/>
</dbReference>